<accession>A0A0A6UBW2</accession>
<comment type="caution">
    <text evidence="2">The sequence shown here is derived from an EMBL/GenBank/DDBJ whole genome shotgun (WGS) entry which is preliminary data.</text>
</comment>
<dbReference type="Pfam" id="PF24254">
    <property type="entry name" value="DUF7455"/>
    <property type="match status" value="1"/>
</dbReference>
<evidence type="ECO:0000313" key="3">
    <source>
        <dbReference type="Proteomes" id="UP000054537"/>
    </source>
</evidence>
<feature type="domain" description="DUF7455" evidence="1">
    <location>
        <begin position="16"/>
        <end position="65"/>
    </location>
</feature>
<proteinExistence type="predicted"/>
<organism evidence="2 3">
    <name type="scientific">Actinoplanes utahensis</name>
    <dbReference type="NCBI Taxonomy" id="1869"/>
    <lineage>
        <taxon>Bacteria</taxon>
        <taxon>Bacillati</taxon>
        <taxon>Actinomycetota</taxon>
        <taxon>Actinomycetes</taxon>
        <taxon>Micromonosporales</taxon>
        <taxon>Micromonosporaceae</taxon>
        <taxon>Actinoplanes</taxon>
    </lineage>
</organism>
<dbReference type="STRING" id="1869.MB27_39695"/>
<sequence length="70" mass="7672">MTTLLSPEIDTIGEMTERCDRCGAAAKLEVVLTSGGDLAFCGHHANRHRADITRVASRIRLEDGFDWAGR</sequence>
<protein>
    <recommendedName>
        <fullName evidence="1">DUF7455 domain-containing protein</fullName>
    </recommendedName>
</protein>
<name>A0A0A6UBW2_ACTUT</name>
<dbReference type="EMBL" id="JRTT01000137">
    <property type="protein sequence ID" value="KHD72568.1"/>
    <property type="molecule type" value="Genomic_DNA"/>
</dbReference>
<dbReference type="RefSeq" id="WP_043533242.1">
    <property type="nucleotide sequence ID" value="NZ_BAABKU010000003.1"/>
</dbReference>
<dbReference type="OrthoDB" id="3539048at2"/>
<dbReference type="InterPro" id="IPR055878">
    <property type="entry name" value="DUF7455"/>
</dbReference>
<dbReference type="Proteomes" id="UP000054537">
    <property type="component" value="Unassembled WGS sequence"/>
</dbReference>
<evidence type="ECO:0000313" key="2">
    <source>
        <dbReference type="EMBL" id="KHD72568.1"/>
    </source>
</evidence>
<reference evidence="2 3" key="1">
    <citation type="submission" date="2014-10" db="EMBL/GenBank/DDBJ databases">
        <title>Draft genome sequence of Actinoplanes utahensis NRRL 12052.</title>
        <authorList>
            <person name="Velasco-Bucheli B."/>
            <person name="del Cerro C."/>
            <person name="Hormigo D."/>
            <person name="Garcia J.L."/>
            <person name="Acebal C."/>
            <person name="Arroyo M."/>
            <person name="de la Mata I."/>
        </authorList>
    </citation>
    <scope>NUCLEOTIDE SEQUENCE [LARGE SCALE GENOMIC DNA]</scope>
    <source>
        <strain evidence="2 3">NRRL 12052</strain>
    </source>
</reference>
<dbReference type="eggNOG" id="ENOG503060T">
    <property type="taxonomic scope" value="Bacteria"/>
</dbReference>
<evidence type="ECO:0000259" key="1">
    <source>
        <dbReference type="Pfam" id="PF24254"/>
    </source>
</evidence>
<keyword evidence="3" id="KW-1185">Reference proteome</keyword>
<gene>
    <name evidence="2" type="ORF">MB27_39695</name>
</gene>
<dbReference type="AlphaFoldDB" id="A0A0A6UBW2"/>